<reference evidence="2" key="1">
    <citation type="submission" date="2022-07" db="EMBL/GenBank/DDBJ databases">
        <authorList>
            <person name="Trinca V."/>
            <person name="Uliana J.V.C."/>
            <person name="Torres T.T."/>
            <person name="Ward R.J."/>
            <person name="Monesi N."/>
        </authorList>
    </citation>
    <scope>NUCLEOTIDE SEQUENCE</scope>
    <source>
        <strain evidence="2">HSMRA1968</strain>
        <tissue evidence="2">Whole embryos</tissue>
    </source>
</reference>
<name>A0A9Q0MI04_9DIPT</name>
<dbReference type="Gene3D" id="3.40.50.150">
    <property type="entry name" value="Vaccinia Virus protein VP39"/>
    <property type="match status" value="1"/>
</dbReference>
<accession>A0A9Q0MI04</accession>
<comment type="caution">
    <text evidence="2">The sequence shown here is derived from an EMBL/GenBank/DDBJ whole genome shotgun (WGS) entry which is preliminary data.</text>
</comment>
<dbReference type="PANTHER" id="PTHR43464:SF23">
    <property type="entry name" value="JUVENILE HORMONE ACID O-METHYLTRANSFERASE"/>
    <property type="match status" value="1"/>
</dbReference>
<dbReference type="PANTHER" id="PTHR43464">
    <property type="entry name" value="METHYLTRANSFERASE"/>
    <property type="match status" value="1"/>
</dbReference>
<keyword evidence="3" id="KW-1185">Reference proteome</keyword>
<organism evidence="2 3">
    <name type="scientific">Pseudolycoriella hygida</name>
    <dbReference type="NCBI Taxonomy" id="35572"/>
    <lineage>
        <taxon>Eukaryota</taxon>
        <taxon>Metazoa</taxon>
        <taxon>Ecdysozoa</taxon>
        <taxon>Arthropoda</taxon>
        <taxon>Hexapoda</taxon>
        <taxon>Insecta</taxon>
        <taxon>Pterygota</taxon>
        <taxon>Neoptera</taxon>
        <taxon>Endopterygota</taxon>
        <taxon>Diptera</taxon>
        <taxon>Nematocera</taxon>
        <taxon>Sciaroidea</taxon>
        <taxon>Sciaridae</taxon>
        <taxon>Pseudolycoriella</taxon>
    </lineage>
</organism>
<evidence type="ECO:0000313" key="3">
    <source>
        <dbReference type="Proteomes" id="UP001151699"/>
    </source>
</evidence>
<protein>
    <submittedName>
        <fullName evidence="2">Juvenile hormone acid O-methyltransferase</fullName>
    </submittedName>
</protein>
<dbReference type="Pfam" id="PF13649">
    <property type="entry name" value="Methyltransf_25"/>
    <property type="match status" value="1"/>
</dbReference>
<proteinExistence type="predicted"/>
<dbReference type="Proteomes" id="UP001151699">
    <property type="component" value="Unassembled WGS sequence"/>
</dbReference>
<dbReference type="OrthoDB" id="7771310at2759"/>
<evidence type="ECO:0000313" key="2">
    <source>
        <dbReference type="EMBL" id="KAJ6621563.1"/>
    </source>
</evidence>
<dbReference type="EMBL" id="WJQU01003860">
    <property type="protein sequence ID" value="KAJ6621563.1"/>
    <property type="molecule type" value="Genomic_DNA"/>
</dbReference>
<gene>
    <name evidence="2" type="primary">jhamt_4</name>
    <name evidence="2" type="ORF">Bhyg_17221</name>
</gene>
<dbReference type="InterPro" id="IPR041698">
    <property type="entry name" value="Methyltransf_25"/>
</dbReference>
<dbReference type="GO" id="GO:0010420">
    <property type="term" value="F:polyprenyldihydroxybenzoate methyltransferase activity"/>
    <property type="evidence" value="ECO:0007669"/>
    <property type="project" value="TreeGrafter"/>
</dbReference>
<dbReference type="InterPro" id="IPR029063">
    <property type="entry name" value="SAM-dependent_MTases_sf"/>
</dbReference>
<dbReference type="CDD" id="cd02440">
    <property type="entry name" value="AdoMet_MTases"/>
    <property type="match status" value="1"/>
</dbReference>
<evidence type="ECO:0000259" key="1">
    <source>
        <dbReference type="Pfam" id="PF13649"/>
    </source>
</evidence>
<feature type="domain" description="Methyltransferase" evidence="1">
    <location>
        <begin position="39"/>
        <end position="138"/>
    </location>
</feature>
<sequence>MHNAALYANVNIFQRNAVKKVLKQFAPLLQWRKAGGDLVLDVGCGSGNTTTKILLPALPSTINRLIACDLSDEMLKYAKQYHNHPKVSYEKLDITGPIDEFLAKYGLFDHIVSFLCFNWEKKQREGFQNIFNLLKPNGDCLMMFIVTTNAFTVFTDMSKTEKWSGYMQDIAEHIPIQHYCDLANVVNDLQVMIKSIGFTRSNVEIVEATGAVGSYADYRKFYTAVNPFFERLSPTNQEDFMDEFLQRIMKMYREQKHETEFFTSTKLVVIVARK</sequence>
<dbReference type="AlphaFoldDB" id="A0A9Q0MI04"/>
<dbReference type="SUPFAM" id="SSF53335">
    <property type="entry name" value="S-adenosyl-L-methionine-dependent methyltransferases"/>
    <property type="match status" value="1"/>
</dbReference>